<dbReference type="GeneID" id="103521556"/>
<dbReference type="AlphaFoldDB" id="A0A3Q0JMD8"/>
<evidence type="ECO:0000256" key="1">
    <source>
        <dbReference type="SAM" id="MobiDB-lite"/>
    </source>
</evidence>
<dbReference type="PaxDb" id="121845-A0A3Q0JMD8"/>
<accession>A0A3Q0JMD8</accession>
<feature type="compositionally biased region" description="Basic residues" evidence="1">
    <location>
        <begin position="58"/>
        <end position="76"/>
    </location>
</feature>
<dbReference type="PANTHER" id="PTHR23140">
    <property type="entry name" value="RNA PROCESSING PROTEIN LD23810P"/>
    <property type="match status" value="1"/>
</dbReference>
<keyword evidence="3" id="KW-0378">Hydrolase</keyword>
<keyword evidence="3" id="KW-0547">Nucleotide-binding</keyword>
<dbReference type="KEGG" id="dci:103521556"/>
<dbReference type="GO" id="GO:0003723">
    <property type="term" value="F:RNA binding"/>
    <property type="evidence" value="ECO:0007669"/>
    <property type="project" value="TreeGrafter"/>
</dbReference>
<dbReference type="RefSeq" id="XP_026687995.1">
    <property type="nucleotide sequence ID" value="XM_026832194.1"/>
</dbReference>
<dbReference type="PANTHER" id="PTHR23140:SF4">
    <property type="entry name" value="PROTEIN CBR-NRD-1"/>
    <property type="match status" value="1"/>
</dbReference>
<dbReference type="SUPFAM" id="SSF54928">
    <property type="entry name" value="RNA-binding domain, RBD"/>
    <property type="match status" value="1"/>
</dbReference>
<dbReference type="Gene3D" id="3.30.70.330">
    <property type="match status" value="2"/>
</dbReference>
<feature type="region of interest" description="Disordered" evidence="1">
    <location>
        <begin position="41"/>
        <end position="220"/>
    </location>
</feature>
<gene>
    <name evidence="3" type="primary">LOC103521556</name>
</gene>
<sequence>MSTVTGANLEREYPAMYLSSYVSNLDHQDSKGFTVLHLAAQYGKSRSRERSPGGSRYRDRKHRSRSRDRKRSRRSSRSPTSPQRAGSRFTDRANSRDPEALRSSRERRRGSRESRDPDAVSSGGRERRRGSRESRDPEAASGGRERRRGSRESRDPEAASGGRERRRGSRERRAGSWTRDTRERSRGREEGSESRSQDEGREERDADRRAKGLPPPRKDHISICTKTIWVGHLPKTIEEEELRAMFNDESRSQDEGREERDADRRAKGLPPPRKDHISICTKTIWVGHLPKTIEEEELRAMFNEYGGKMNFLL</sequence>
<name>A0A3Q0JMD8_DIACI</name>
<reference evidence="3" key="1">
    <citation type="submission" date="2025-08" db="UniProtKB">
        <authorList>
            <consortium name="RefSeq"/>
        </authorList>
    </citation>
    <scope>IDENTIFICATION</scope>
</reference>
<keyword evidence="3" id="KW-0347">Helicase</keyword>
<proteinExistence type="predicted"/>
<feature type="compositionally biased region" description="Basic and acidic residues" evidence="1">
    <location>
        <begin position="171"/>
        <end position="220"/>
    </location>
</feature>
<feature type="compositionally biased region" description="Basic and acidic residues" evidence="1">
    <location>
        <begin position="89"/>
        <end position="104"/>
    </location>
</feature>
<dbReference type="Proteomes" id="UP000079169">
    <property type="component" value="Unplaced"/>
</dbReference>
<dbReference type="InterPro" id="IPR035979">
    <property type="entry name" value="RBD_domain_sf"/>
</dbReference>
<evidence type="ECO:0000313" key="3">
    <source>
        <dbReference type="RefSeq" id="XP_026687995.1"/>
    </source>
</evidence>
<dbReference type="GO" id="GO:0005634">
    <property type="term" value="C:nucleus"/>
    <property type="evidence" value="ECO:0007669"/>
    <property type="project" value="TreeGrafter"/>
</dbReference>
<evidence type="ECO:0000313" key="2">
    <source>
        <dbReference type="Proteomes" id="UP000079169"/>
    </source>
</evidence>
<keyword evidence="2" id="KW-1185">Reference proteome</keyword>
<organism evidence="2 3">
    <name type="scientific">Diaphorina citri</name>
    <name type="common">Asian citrus psyllid</name>
    <dbReference type="NCBI Taxonomy" id="121845"/>
    <lineage>
        <taxon>Eukaryota</taxon>
        <taxon>Metazoa</taxon>
        <taxon>Ecdysozoa</taxon>
        <taxon>Arthropoda</taxon>
        <taxon>Hexapoda</taxon>
        <taxon>Insecta</taxon>
        <taxon>Pterygota</taxon>
        <taxon>Neoptera</taxon>
        <taxon>Paraneoptera</taxon>
        <taxon>Hemiptera</taxon>
        <taxon>Sternorrhyncha</taxon>
        <taxon>Psylloidea</taxon>
        <taxon>Psyllidae</taxon>
        <taxon>Diaphorininae</taxon>
        <taxon>Diaphorina</taxon>
    </lineage>
</organism>
<keyword evidence="3" id="KW-0067">ATP-binding</keyword>
<dbReference type="GO" id="GO:0004386">
    <property type="term" value="F:helicase activity"/>
    <property type="evidence" value="ECO:0007669"/>
    <property type="project" value="UniProtKB-KW"/>
</dbReference>
<dbReference type="InterPro" id="IPR051485">
    <property type="entry name" value="SR-CTD_assoc_factor"/>
</dbReference>
<protein>
    <submittedName>
        <fullName evidence="3">Probable ATP-dependent RNA helicase DDX46</fullName>
    </submittedName>
</protein>
<feature type="region of interest" description="Disordered" evidence="1">
    <location>
        <begin position="243"/>
        <end position="274"/>
    </location>
</feature>
<dbReference type="InterPro" id="IPR012677">
    <property type="entry name" value="Nucleotide-bd_a/b_plait_sf"/>
</dbReference>
<dbReference type="STRING" id="121845.A0A3Q0JMD8"/>